<dbReference type="Gene3D" id="2.50.20.10">
    <property type="entry name" value="Lipoprotein localisation LolA/LolB/LppX"/>
    <property type="match status" value="1"/>
</dbReference>
<organism evidence="3 4">
    <name type="scientific">Treponema saccharophilum DSM 2985</name>
    <dbReference type="NCBI Taxonomy" id="907348"/>
    <lineage>
        <taxon>Bacteria</taxon>
        <taxon>Pseudomonadati</taxon>
        <taxon>Spirochaetota</taxon>
        <taxon>Spirochaetia</taxon>
        <taxon>Spirochaetales</taxon>
        <taxon>Treponemataceae</taxon>
        <taxon>Treponema</taxon>
    </lineage>
</organism>
<dbReference type="CDD" id="cd16329">
    <property type="entry name" value="LolA_like"/>
    <property type="match status" value="1"/>
</dbReference>
<dbReference type="InterPro" id="IPR033399">
    <property type="entry name" value="TP_0789-like"/>
</dbReference>
<dbReference type="PATRIC" id="fig|907348.3.peg.1240"/>
<evidence type="ECO:0000313" key="3">
    <source>
        <dbReference type="EMBL" id="EIC02122.1"/>
    </source>
</evidence>
<dbReference type="EMBL" id="AGRW01000043">
    <property type="protein sequence ID" value="EIC02122.1"/>
    <property type="molecule type" value="Genomic_DNA"/>
</dbReference>
<feature type="signal peptide" evidence="1">
    <location>
        <begin position="1"/>
        <end position="23"/>
    </location>
</feature>
<proteinExistence type="predicted"/>
<sequence>MKKISRTIAGIAAFASLAAFSFAEDAHEIARKMLDLNVPEYSYATLLMDVIEADGKVEHRELKEYGGGDNGLKNAVFVFLSPASVKDTRILQAEKTNKEDDKWVYLPSLRTVRRLGAGDRSKSFVGSELTYNDMGQRKIDDDTHKMLAEDESVTVTSSGFGTVTYSTWKIEETPVKAKSRTVEYHHRHLWIDKATYLPVKIQTFDKTGKLLKTTVIEKIEKTNGVKGIYWLRKSVNVVNEQTGRKTHLVVKDYKFDEKIPPSYFTQQWLTTGKAK</sequence>
<evidence type="ECO:0000313" key="4">
    <source>
        <dbReference type="Proteomes" id="UP000003571"/>
    </source>
</evidence>
<evidence type="ECO:0000256" key="1">
    <source>
        <dbReference type="SAM" id="SignalP"/>
    </source>
</evidence>
<protein>
    <recommendedName>
        <fullName evidence="2">Uncharacterized protein TP-0789 domain-containing protein</fullName>
    </recommendedName>
</protein>
<dbReference type="RefSeq" id="WP_002703826.1">
    <property type="nucleotide sequence ID" value="NZ_AGRW01000043.1"/>
</dbReference>
<feature type="domain" description="Uncharacterized protein TP-0789" evidence="2">
    <location>
        <begin position="73"/>
        <end position="270"/>
    </location>
</feature>
<dbReference type="AlphaFoldDB" id="H7EK35"/>
<evidence type="ECO:0000259" key="2">
    <source>
        <dbReference type="Pfam" id="PF17131"/>
    </source>
</evidence>
<accession>H7EK35</accession>
<comment type="caution">
    <text evidence="3">The sequence shown here is derived from an EMBL/GenBank/DDBJ whole genome shotgun (WGS) entry which is preliminary data.</text>
</comment>
<dbReference type="Proteomes" id="UP000003571">
    <property type="component" value="Unassembled WGS sequence"/>
</dbReference>
<feature type="chain" id="PRO_5003609200" description="Uncharacterized protein TP-0789 domain-containing protein" evidence="1">
    <location>
        <begin position="24"/>
        <end position="275"/>
    </location>
</feature>
<reference evidence="3 4" key="1">
    <citation type="submission" date="2011-09" db="EMBL/GenBank/DDBJ databases">
        <title>The draft genome of Treponema saccharophilum DSM 2985.</title>
        <authorList>
            <consortium name="US DOE Joint Genome Institute (JGI-PGF)"/>
            <person name="Lucas S."/>
            <person name="Copeland A."/>
            <person name="Lapidus A."/>
            <person name="Glavina del Rio T."/>
            <person name="Dalin E."/>
            <person name="Tice H."/>
            <person name="Bruce D."/>
            <person name="Goodwin L."/>
            <person name="Pitluck S."/>
            <person name="Peters L."/>
            <person name="Kyrpides N."/>
            <person name="Mavromatis K."/>
            <person name="Ivanova N."/>
            <person name="Markowitz V."/>
            <person name="Cheng J.-F."/>
            <person name="Hugenholtz P."/>
            <person name="Woyke T."/>
            <person name="Wu D."/>
            <person name="Gronow S."/>
            <person name="Wellnitz S."/>
            <person name="Brambilla E."/>
            <person name="Klenk H.-P."/>
            <person name="Eisen J.A."/>
        </authorList>
    </citation>
    <scope>NUCLEOTIDE SEQUENCE [LARGE SCALE GENOMIC DNA]</scope>
    <source>
        <strain evidence="3 4">DSM 2985</strain>
    </source>
</reference>
<name>H7EK35_9SPIR</name>
<dbReference type="OrthoDB" id="9803781at2"/>
<dbReference type="Pfam" id="PF17131">
    <property type="entry name" value="LolA_like"/>
    <property type="match status" value="1"/>
</dbReference>
<gene>
    <name evidence="3" type="ORF">TresaDRAFT_1458</name>
</gene>
<dbReference type="STRING" id="907348.TresaDRAFT_1458"/>
<dbReference type="eggNOG" id="COG3026">
    <property type="taxonomic scope" value="Bacteria"/>
</dbReference>
<keyword evidence="4" id="KW-1185">Reference proteome</keyword>
<keyword evidence="1" id="KW-0732">Signal</keyword>